<dbReference type="EMBL" id="HADW01005208">
    <property type="protein sequence ID" value="SBP06608.1"/>
    <property type="molecule type" value="Transcribed_RNA"/>
</dbReference>
<sequence>MAVPKLLLHTLENMTNDNFNQFKWYLNLEVPKGRKPIPKSHLEGATQIETVTKMTESYGEDKAVEITIEILKAQGLNGTAEKLRNDYVEEMTSASSSTSASTNSSAVTPPAPLVSAQGGSVVVAPTIQDSATGSWTININNLS</sequence>
<feature type="region of interest" description="Disordered" evidence="1">
    <location>
        <begin position="92"/>
        <end position="111"/>
    </location>
</feature>
<feature type="compositionally biased region" description="Low complexity" evidence="1">
    <location>
        <begin position="92"/>
        <end position="108"/>
    </location>
</feature>
<feature type="domain" description="Pyrin" evidence="2">
    <location>
        <begin position="1"/>
        <end position="89"/>
    </location>
</feature>
<dbReference type="SUPFAM" id="SSF47986">
    <property type="entry name" value="DEATH domain"/>
    <property type="match status" value="1"/>
</dbReference>
<proteinExistence type="predicted"/>
<reference evidence="3" key="1">
    <citation type="submission" date="2016-05" db="EMBL/GenBank/DDBJ databases">
        <authorList>
            <person name="Lavstsen T."/>
            <person name="Jespersen J.S."/>
        </authorList>
    </citation>
    <scope>NUCLEOTIDE SEQUENCE</scope>
    <source>
        <tissue evidence="3">Brain</tissue>
    </source>
</reference>
<dbReference type="SMART" id="SM01289">
    <property type="entry name" value="PYRIN"/>
    <property type="match status" value="1"/>
</dbReference>
<dbReference type="Pfam" id="PF02758">
    <property type="entry name" value="PYRIN"/>
    <property type="match status" value="1"/>
</dbReference>
<evidence type="ECO:0000313" key="3">
    <source>
        <dbReference type="EMBL" id="SBP06608.1"/>
    </source>
</evidence>
<dbReference type="PROSITE" id="PS50824">
    <property type="entry name" value="DAPIN"/>
    <property type="match status" value="1"/>
</dbReference>
<protein>
    <recommendedName>
        <fullName evidence="2">Pyrin domain-containing protein</fullName>
    </recommendedName>
</protein>
<dbReference type="AlphaFoldDB" id="A0A1A7WLG1"/>
<organism evidence="3">
    <name type="scientific">Iconisemion striatum</name>
    <dbReference type="NCBI Taxonomy" id="60296"/>
    <lineage>
        <taxon>Eukaryota</taxon>
        <taxon>Metazoa</taxon>
        <taxon>Chordata</taxon>
        <taxon>Craniata</taxon>
        <taxon>Vertebrata</taxon>
        <taxon>Euteleostomi</taxon>
        <taxon>Actinopterygii</taxon>
        <taxon>Neopterygii</taxon>
        <taxon>Teleostei</taxon>
        <taxon>Neoteleostei</taxon>
        <taxon>Acanthomorphata</taxon>
        <taxon>Ovalentaria</taxon>
        <taxon>Atherinomorphae</taxon>
        <taxon>Cyprinodontiformes</taxon>
        <taxon>Nothobranchiidae</taxon>
        <taxon>Iconisemion</taxon>
    </lineage>
</organism>
<name>A0A1A7WLG1_9TELE</name>
<dbReference type="InterPro" id="IPR011029">
    <property type="entry name" value="DEATH-like_dom_sf"/>
</dbReference>
<dbReference type="CDD" id="cd08321">
    <property type="entry name" value="Pyrin_ASC-like"/>
    <property type="match status" value="1"/>
</dbReference>
<accession>A0A1A7WLG1</accession>
<gene>
    <name evidence="3" type="primary">Nfu_g_1_007155</name>
</gene>
<dbReference type="Gene3D" id="1.10.533.10">
    <property type="entry name" value="Death Domain, Fas"/>
    <property type="match status" value="1"/>
</dbReference>
<evidence type="ECO:0000259" key="2">
    <source>
        <dbReference type="PROSITE" id="PS50824"/>
    </source>
</evidence>
<reference evidence="3" key="2">
    <citation type="submission" date="2016-06" db="EMBL/GenBank/DDBJ databases">
        <title>The genome of a short-lived fish provides insights into sex chromosome evolution and the genetic control of aging.</title>
        <authorList>
            <person name="Reichwald K."/>
            <person name="Felder M."/>
            <person name="Petzold A."/>
            <person name="Koch P."/>
            <person name="Groth M."/>
            <person name="Platzer M."/>
        </authorList>
    </citation>
    <scope>NUCLEOTIDE SEQUENCE</scope>
    <source>
        <tissue evidence="3">Brain</tissue>
    </source>
</reference>
<evidence type="ECO:0000256" key="1">
    <source>
        <dbReference type="SAM" id="MobiDB-lite"/>
    </source>
</evidence>
<dbReference type="InterPro" id="IPR004020">
    <property type="entry name" value="DAPIN"/>
</dbReference>